<dbReference type="InterPro" id="IPR007387">
    <property type="entry name" value="TRAP_DctQ"/>
</dbReference>
<accession>A0ABU6KE37</accession>
<dbReference type="RefSeq" id="WP_327606942.1">
    <property type="nucleotide sequence ID" value="NZ_JARZFX010000002.1"/>
</dbReference>
<feature type="domain" description="Tripartite ATP-independent periplasmic transporters DctQ component" evidence="10">
    <location>
        <begin position="17"/>
        <end position="137"/>
    </location>
</feature>
<evidence type="ECO:0000256" key="1">
    <source>
        <dbReference type="ARBA" id="ARBA00004429"/>
    </source>
</evidence>
<keyword evidence="5 9" id="KW-0812">Transmembrane</keyword>
<dbReference type="InterPro" id="IPR055348">
    <property type="entry name" value="DctQ"/>
</dbReference>
<evidence type="ECO:0000259" key="10">
    <source>
        <dbReference type="Pfam" id="PF04290"/>
    </source>
</evidence>
<evidence type="ECO:0000313" key="12">
    <source>
        <dbReference type="Proteomes" id="UP001335737"/>
    </source>
</evidence>
<dbReference type="PANTHER" id="PTHR35011:SF2">
    <property type="entry name" value="2,3-DIKETO-L-GULONATE TRAP TRANSPORTER SMALL PERMEASE PROTEIN YIAM"/>
    <property type="match status" value="1"/>
</dbReference>
<dbReference type="PANTHER" id="PTHR35011">
    <property type="entry name" value="2,3-DIKETO-L-GULONATE TRAP TRANSPORTER SMALL PERMEASE PROTEIN YIAM"/>
    <property type="match status" value="1"/>
</dbReference>
<evidence type="ECO:0000313" key="11">
    <source>
        <dbReference type="EMBL" id="MEC5423391.1"/>
    </source>
</evidence>
<evidence type="ECO:0000256" key="8">
    <source>
        <dbReference type="ARBA" id="ARBA00038436"/>
    </source>
</evidence>
<evidence type="ECO:0000256" key="3">
    <source>
        <dbReference type="ARBA" id="ARBA00022475"/>
    </source>
</evidence>
<comment type="caution">
    <text evidence="11">The sequence shown here is derived from an EMBL/GenBank/DDBJ whole genome shotgun (WGS) entry which is preliminary data.</text>
</comment>
<comment type="similarity">
    <text evidence="8">Belongs to the TRAP transporter small permease family.</text>
</comment>
<gene>
    <name evidence="11" type="ORF">QGM71_07760</name>
</gene>
<feature type="transmembrane region" description="Helical" evidence="9">
    <location>
        <begin position="12"/>
        <end position="29"/>
    </location>
</feature>
<dbReference type="Pfam" id="PF04290">
    <property type="entry name" value="DctQ"/>
    <property type="match status" value="1"/>
</dbReference>
<keyword evidence="6 9" id="KW-1133">Transmembrane helix</keyword>
<evidence type="ECO:0000256" key="6">
    <source>
        <dbReference type="ARBA" id="ARBA00022989"/>
    </source>
</evidence>
<feature type="transmembrane region" description="Helical" evidence="9">
    <location>
        <begin position="120"/>
        <end position="138"/>
    </location>
</feature>
<evidence type="ECO:0000256" key="4">
    <source>
        <dbReference type="ARBA" id="ARBA00022519"/>
    </source>
</evidence>
<reference evidence="11 12" key="1">
    <citation type="journal article" date="2024" name="Int. J. Syst. Evol. Microbiol.">
        <title>Virgibacillus tibetensis sp. nov., isolated from salt lake on the Tibetan Plateau of China.</title>
        <authorList>
            <person name="Phurbu D."/>
            <person name="Liu Z.-X."/>
            <person name="Wang R."/>
            <person name="Zheng Y.-Y."/>
            <person name="Liu H.-C."/>
            <person name="Zhou Y.-G."/>
            <person name="Yu Y.-J."/>
            <person name="Li A.-H."/>
        </authorList>
    </citation>
    <scope>NUCLEOTIDE SEQUENCE [LARGE SCALE GENOMIC DNA]</scope>
    <source>
        <strain evidence="11 12">C22-A2</strain>
    </source>
</reference>
<feature type="transmembrane region" description="Helical" evidence="9">
    <location>
        <begin position="41"/>
        <end position="58"/>
    </location>
</feature>
<organism evidence="11 12">
    <name type="scientific">Virgibacillus tibetensis</name>
    <dbReference type="NCBI Taxonomy" id="3042313"/>
    <lineage>
        <taxon>Bacteria</taxon>
        <taxon>Bacillati</taxon>
        <taxon>Bacillota</taxon>
        <taxon>Bacilli</taxon>
        <taxon>Bacillales</taxon>
        <taxon>Bacillaceae</taxon>
        <taxon>Virgibacillus</taxon>
    </lineage>
</organism>
<evidence type="ECO:0000256" key="2">
    <source>
        <dbReference type="ARBA" id="ARBA00022448"/>
    </source>
</evidence>
<sequence length="147" mass="16931">MINKLLRISTQLTLLAIVIVVLMQIIFRYALNQPLVWSEEVARLLFIWLVFLGSALALQEQKHLTVEYFFDKFSEKWKKHIIKLQQIIIIVFLLAVIYGGVLIVSSTISMILPGSQIPMFFYHIALPVAGTLMIFLLFTKHEKKRGG</sequence>
<dbReference type="Proteomes" id="UP001335737">
    <property type="component" value="Unassembled WGS sequence"/>
</dbReference>
<keyword evidence="4" id="KW-0997">Cell inner membrane</keyword>
<keyword evidence="3" id="KW-1003">Cell membrane</keyword>
<evidence type="ECO:0000256" key="5">
    <source>
        <dbReference type="ARBA" id="ARBA00022692"/>
    </source>
</evidence>
<name>A0ABU6KE37_9BACI</name>
<feature type="transmembrane region" description="Helical" evidence="9">
    <location>
        <begin position="87"/>
        <end position="108"/>
    </location>
</feature>
<protein>
    <submittedName>
        <fullName evidence="11">TRAP transporter small permease</fullName>
    </submittedName>
</protein>
<evidence type="ECO:0000256" key="7">
    <source>
        <dbReference type="ARBA" id="ARBA00023136"/>
    </source>
</evidence>
<keyword evidence="12" id="KW-1185">Reference proteome</keyword>
<keyword evidence="2" id="KW-0813">Transport</keyword>
<keyword evidence="7 9" id="KW-0472">Membrane</keyword>
<dbReference type="EMBL" id="JARZFX010000002">
    <property type="protein sequence ID" value="MEC5423391.1"/>
    <property type="molecule type" value="Genomic_DNA"/>
</dbReference>
<proteinExistence type="inferred from homology"/>
<evidence type="ECO:0000256" key="9">
    <source>
        <dbReference type="SAM" id="Phobius"/>
    </source>
</evidence>
<comment type="subcellular location">
    <subcellularLocation>
        <location evidence="1">Cell inner membrane</location>
        <topology evidence="1">Multi-pass membrane protein</topology>
    </subcellularLocation>
</comment>